<dbReference type="EMBL" id="JARYMX010000004">
    <property type="protein sequence ID" value="KAJ9552071.1"/>
    <property type="molecule type" value="Genomic_DNA"/>
</dbReference>
<feature type="signal peptide" evidence="1">
    <location>
        <begin position="1"/>
        <end position="25"/>
    </location>
</feature>
<evidence type="ECO:0000313" key="2">
    <source>
        <dbReference type="EMBL" id="KAJ9552071.1"/>
    </source>
</evidence>
<gene>
    <name evidence="2" type="ORF">OSB04_016116</name>
</gene>
<evidence type="ECO:0000313" key="3">
    <source>
        <dbReference type="Proteomes" id="UP001172457"/>
    </source>
</evidence>
<feature type="chain" id="PRO_5041380954" evidence="1">
    <location>
        <begin position="26"/>
        <end position="111"/>
    </location>
</feature>
<protein>
    <submittedName>
        <fullName evidence="2">Uncharacterized protein</fullName>
    </submittedName>
</protein>
<keyword evidence="1" id="KW-0732">Signal</keyword>
<keyword evidence="3" id="KW-1185">Reference proteome</keyword>
<name>A0AA38TBE2_9ASTR</name>
<evidence type="ECO:0000256" key="1">
    <source>
        <dbReference type="SAM" id="SignalP"/>
    </source>
</evidence>
<organism evidence="2 3">
    <name type="scientific">Centaurea solstitialis</name>
    <name type="common">yellow star-thistle</name>
    <dbReference type="NCBI Taxonomy" id="347529"/>
    <lineage>
        <taxon>Eukaryota</taxon>
        <taxon>Viridiplantae</taxon>
        <taxon>Streptophyta</taxon>
        <taxon>Embryophyta</taxon>
        <taxon>Tracheophyta</taxon>
        <taxon>Spermatophyta</taxon>
        <taxon>Magnoliopsida</taxon>
        <taxon>eudicotyledons</taxon>
        <taxon>Gunneridae</taxon>
        <taxon>Pentapetalae</taxon>
        <taxon>asterids</taxon>
        <taxon>campanulids</taxon>
        <taxon>Asterales</taxon>
        <taxon>Asteraceae</taxon>
        <taxon>Carduoideae</taxon>
        <taxon>Cardueae</taxon>
        <taxon>Centaureinae</taxon>
        <taxon>Centaurea</taxon>
    </lineage>
</organism>
<dbReference type="Proteomes" id="UP001172457">
    <property type="component" value="Chromosome 4"/>
</dbReference>
<dbReference type="AlphaFoldDB" id="A0AA38TBE2"/>
<accession>A0AA38TBE2</accession>
<sequence length="111" mass="12205">MASSMSHLITNYFLLLLIPYAASLAFDLPNLGPGNQNREILVEGNGAYISNSGIQIHTGNQLILGNHGPTPKLTHGNDIAYAQPNNRIREDRDVIHTNLWIVISVNIPVHK</sequence>
<proteinExistence type="predicted"/>
<reference evidence="2" key="1">
    <citation type="submission" date="2023-03" db="EMBL/GenBank/DDBJ databases">
        <title>Chromosome-scale reference genome and RAD-based genetic map of yellow starthistle (Centaurea solstitialis) reveal putative structural variation and QTLs associated with invader traits.</title>
        <authorList>
            <person name="Reatini B."/>
            <person name="Cang F.A."/>
            <person name="Jiang Q."/>
            <person name="Mckibben M.T.W."/>
            <person name="Barker M.S."/>
            <person name="Rieseberg L.H."/>
            <person name="Dlugosch K.M."/>
        </authorList>
    </citation>
    <scope>NUCLEOTIDE SEQUENCE</scope>
    <source>
        <strain evidence="2">CAN-66</strain>
        <tissue evidence="2">Leaf</tissue>
    </source>
</reference>
<comment type="caution">
    <text evidence="2">The sequence shown here is derived from an EMBL/GenBank/DDBJ whole genome shotgun (WGS) entry which is preliminary data.</text>
</comment>